<gene>
    <name evidence="1" type="ORF">FA13DRAFT_1740146</name>
</gene>
<sequence>MTSAHELSRPFEPPNHAYNAVERPPMVSCSQCPFLSTSLAPCSKIPSNAGFYWMHDFIPTVVKEYRKGIHQSPRAYDNDG</sequence>
<proteinExistence type="predicted"/>
<evidence type="ECO:0000313" key="2">
    <source>
        <dbReference type="Proteomes" id="UP000298030"/>
    </source>
</evidence>
<keyword evidence="2" id="KW-1185">Reference proteome</keyword>
<name>A0A4Y7SNP2_COPMI</name>
<comment type="caution">
    <text evidence="1">The sequence shown here is derived from an EMBL/GenBank/DDBJ whole genome shotgun (WGS) entry which is preliminary data.</text>
</comment>
<dbReference type="AlphaFoldDB" id="A0A4Y7SNP2"/>
<evidence type="ECO:0000313" key="1">
    <source>
        <dbReference type="EMBL" id="TEB23382.1"/>
    </source>
</evidence>
<organism evidence="1 2">
    <name type="scientific">Coprinellus micaceus</name>
    <name type="common">Glistening ink-cap mushroom</name>
    <name type="synonym">Coprinus micaceus</name>
    <dbReference type="NCBI Taxonomy" id="71717"/>
    <lineage>
        <taxon>Eukaryota</taxon>
        <taxon>Fungi</taxon>
        <taxon>Dikarya</taxon>
        <taxon>Basidiomycota</taxon>
        <taxon>Agaricomycotina</taxon>
        <taxon>Agaricomycetes</taxon>
        <taxon>Agaricomycetidae</taxon>
        <taxon>Agaricales</taxon>
        <taxon>Agaricineae</taxon>
        <taxon>Psathyrellaceae</taxon>
        <taxon>Coprinellus</taxon>
    </lineage>
</organism>
<reference evidence="1 2" key="1">
    <citation type="journal article" date="2019" name="Nat. Ecol. Evol.">
        <title>Megaphylogeny resolves global patterns of mushroom evolution.</title>
        <authorList>
            <person name="Varga T."/>
            <person name="Krizsan K."/>
            <person name="Foldi C."/>
            <person name="Dima B."/>
            <person name="Sanchez-Garcia M."/>
            <person name="Sanchez-Ramirez S."/>
            <person name="Szollosi G.J."/>
            <person name="Szarkandi J.G."/>
            <person name="Papp V."/>
            <person name="Albert L."/>
            <person name="Andreopoulos W."/>
            <person name="Angelini C."/>
            <person name="Antonin V."/>
            <person name="Barry K.W."/>
            <person name="Bougher N.L."/>
            <person name="Buchanan P."/>
            <person name="Buyck B."/>
            <person name="Bense V."/>
            <person name="Catcheside P."/>
            <person name="Chovatia M."/>
            <person name="Cooper J."/>
            <person name="Damon W."/>
            <person name="Desjardin D."/>
            <person name="Finy P."/>
            <person name="Geml J."/>
            <person name="Haridas S."/>
            <person name="Hughes K."/>
            <person name="Justo A."/>
            <person name="Karasinski D."/>
            <person name="Kautmanova I."/>
            <person name="Kiss B."/>
            <person name="Kocsube S."/>
            <person name="Kotiranta H."/>
            <person name="LaButti K.M."/>
            <person name="Lechner B.E."/>
            <person name="Liimatainen K."/>
            <person name="Lipzen A."/>
            <person name="Lukacs Z."/>
            <person name="Mihaltcheva S."/>
            <person name="Morgado L.N."/>
            <person name="Niskanen T."/>
            <person name="Noordeloos M.E."/>
            <person name="Ohm R.A."/>
            <person name="Ortiz-Santana B."/>
            <person name="Ovrebo C."/>
            <person name="Racz N."/>
            <person name="Riley R."/>
            <person name="Savchenko A."/>
            <person name="Shiryaev A."/>
            <person name="Soop K."/>
            <person name="Spirin V."/>
            <person name="Szebenyi C."/>
            <person name="Tomsovsky M."/>
            <person name="Tulloss R.E."/>
            <person name="Uehling J."/>
            <person name="Grigoriev I.V."/>
            <person name="Vagvolgyi C."/>
            <person name="Papp T."/>
            <person name="Martin F.M."/>
            <person name="Miettinen O."/>
            <person name="Hibbett D.S."/>
            <person name="Nagy L.G."/>
        </authorList>
    </citation>
    <scope>NUCLEOTIDE SEQUENCE [LARGE SCALE GENOMIC DNA]</scope>
    <source>
        <strain evidence="1 2">FP101781</strain>
    </source>
</reference>
<accession>A0A4Y7SNP2</accession>
<dbReference type="Proteomes" id="UP000298030">
    <property type="component" value="Unassembled WGS sequence"/>
</dbReference>
<protein>
    <submittedName>
        <fullName evidence="1">Uncharacterized protein</fullName>
    </submittedName>
</protein>
<dbReference type="EMBL" id="QPFP01000079">
    <property type="protein sequence ID" value="TEB23382.1"/>
    <property type="molecule type" value="Genomic_DNA"/>
</dbReference>